<proteinExistence type="predicted"/>
<dbReference type="GO" id="GO:0005085">
    <property type="term" value="F:guanyl-nucleotide exchange factor activity"/>
    <property type="evidence" value="ECO:0007669"/>
    <property type="project" value="InterPro"/>
</dbReference>
<reference evidence="3" key="1">
    <citation type="submission" date="2015-04" db="EMBL/GenBank/DDBJ databases">
        <title>The genome sequence of the plant pathogenic Rhizarian Plasmodiophora brassicae reveals insights in its biotrophic life cycle and the origin of chitin synthesis.</title>
        <authorList>
            <person name="Schwelm A."/>
            <person name="Fogelqvist J."/>
            <person name="Knaust A."/>
            <person name="Julke S."/>
            <person name="Lilja T."/>
            <person name="Dhandapani V."/>
            <person name="Bonilla-Rosso G."/>
            <person name="Karlsson M."/>
            <person name="Shevchenko A."/>
            <person name="Choi S.R."/>
            <person name="Kim H.G."/>
            <person name="Park J.Y."/>
            <person name="Lim Y.P."/>
            <person name="Ludwig-Muller J."/>
            <person name="Dixelius C."/>
        </authorList>
    </citation>
    <scope>NUCLEOTIDE SEQUENCE</scope>
    <source>
        <tissue evidence="3">Potato root galls</tissue>
    </source>
</reference>
<dbReference type="PANTHER" id="PTHR12673:SF159">
    <property type="entry name" value="LD03170P"/>
    <property type="match status" value="1"/>
</dbReference>
<dbReference type="EMBL" id="HACM01001664">
    <property type="protein sequence ID" value="CRZ02106.1"/>
    <property type="molecule type" value="Transcribed_RNA"/>
</dbReference>
<dbReference type="PROSITE" id="PS50010">
    <property type="entry name" value="DH_2"/>
    <property type="match status" value="1"/>
</dbReference>
<feature type="non-terminal residue" evidence="3">
    <location>
        <position position="988"/>
    </location>
</feature>
<dbReference type="AlphaFoldDB" id="A0A0H5QL72"/>
<dbReference type="Gene3D" id="1.20.900.10">
    <property type="entry name" value="Dbl homology (DH) domain"/>
    <property type="match status" value="1"/>
</dbReference>
<dbReference type="InterPro" id="IPR051092">
    <property type="entry name" value="FYVE_RhoGEF_PH"/>
</dbReference>
<dbReference type="InterPro" id="IPR035899">
    <property type="entry name" value="DBL_dom_sf"/>
</dbReference>
<evidence type="ECO:0000256" key="1">
    <source>
        <dbReference type="SAM" id="MobiDB-lite"/>
    </source>
</evidence>
<dbReference type="PANTHER" id="PTHR12673">
    <property type="entry name" value="FACIOGENITAL DYSPLASIA PROTEIN"/>
    <property type="match status" value="1"/>
</dbReference>
<dbReference type="Pfam" id="PF00621">
    <property type="entry name" value="RhoGEF"/>
    <property type="match status" value="1"/>
</dbReference>
<dbReference type="SUPFAM" id="SSF48065">
    <property type="entry name" value="DBL homology domain (DH-domain)"/>
    <property type="match status" value="2"/>
</dbReference>
<dbReference type="SUPFAM" id="SSF50729">
    <property type="entry name" value="PH domain-like"/>
    <property type="match status" value="1"/>
</dbReference>
<protein>
    <recommendedName>
        <fullName evidence="2">DH domain-containing protein</fullName>
    </recommendedName>
</protein>
<evidence type="ECO:0000259" key="2">
    <source>
        <dbReference type="PROSITE" id="PS50010"/>
    </source>
</evidence>
<evidence type="ECO:0000313" key="3">
    <source>
        <dbReference type="EMBL" id="CRZ02106.1"/>
    </source>
</evidence>
<name>A0A0H5QL72_9EUKA</name>
<feature type="region of interest" description="Disordered" evidence="1">
    <location>
        <begin position="460"/>
        <end position="493"/>
    </location>
</feature>
<dbReference type="InterPro" id="IPR000219">
    <property type="entry name" value="DH_dom"/>
</dbReference>
<feature type="domain" description="DH" evidence="2">
    <location>
        <begin position="1"/>
        <end position="137"/>
    </location>
</feature>
<dbReference type="GO" id="GO:0005737">
    <property type="term" value="C:cytoplasm"/>
    <property type="evidence" value="ECO:0007669"/>
    <property type="project" value="TreeGrafter"/>
</dbReference>
<sequence length="988" mass="111409">MSSIKLLRNFHSNFLHQLQEIKNSWLEVSSKIGDVVADNIGMVRVLLRPYACGYGIVVAAIERCTDSNAIGVPPALKSADLSAKTRQILTSPLCRLPYYEMMLKGLLSRTAPDHSDHGPLSRALKLVDSATSHILQSVEHCRQRQQICSLNHLLGIDLSHNTTRMALLHGDLICSYKDRITADYDHTRHTSNLMKLLSGKRRPFLSKELCDYPIFATLFTDVLILSRSDPFSHTSLLVFDVLELYFCSIQVITVNRLKCIEILCPDGRLYRLSSSQPAESNRWAQAVEQAQKLAVEASYNSDMPEMWVLYRGEQCRLQFYQRQIIISSATGSRGDKARIPIVSSRMYGESEDDVKIQFWSPNVHVVLSASSPFEGHRIRKLFKLEQKRGFSISHAKPCPSCSKSVSRIVQFPSYSSCSWCQVQLCCAPCLSAATLLSDKVDGRAVVCRNCQLAHFRGVLGSESPDDSQSTNDDDWAPITLPKGELGSSEARRMRHSRKLGLTRLVDFDSKSTCRVPRLEPPTHLSAPLMQLRHILLKPPNKKAGSENVPPRVQCSSCYEFRVDSVNNRFCGLCGNSETIVCPRVAFLYDFLHNGKQANKLQLELFEVYFGSLFDDVNQPSFNSDCVYRPPNMPITRQHLDALLSDSTKLHESPFSLQGRLTGNGEFRLPIGRGAISPAIAEFCVTFRLLIEVQMLMISELEDRLTKWTLRSTLHTWILRFFPTLLSCSRLFIRSYYDSLEQVSARPWQKKFNWQRLLFGISLSAFDLCMMPLQRIRAYHQLLFREVTVESDPSYDLLQQFSGGIALLINRVRDRSVVLRCARILFLPPSLMSKQKLMFQTIVQTSVGSTPSSERLLILTTDLCILVLEKGDGKPEIYRSSRTNISFTNETVELGNSGLFVTCIRSTFDGHRDINIFSSTHSESTSLMQSLLNWKDDPTVEGDVFSCLHSSNSAKEVMLNSPLPSSSAKLLSRLSFSQLSEQPSGSLQQ</sequence>
<organism evidence="3">
    <name type="scientific">Spongospora subterranea</name>
    <dbReference type="NCBI Taxonomy" id="70186"/>
    <lineage>
        <taxon>Eukaryota</taxon>
        <taxon>Sar</taxon>
        <taxon>Rhizaria</taxon>
        <taxon>Endomyxa</taxon>
        <taxon>Phytomyxea</taxon>
        <taxon>Plasmodiophorida</taxon>
        <taxon>Plasmodiophoridae</taxon>
        <taxon>Spongospora</taxon>
    </lineage>
</organism>
<accession>A0A0H5QL72</accession>